<reference evidence="1" key="2">
    <citation type="journal article" date="2023" name="Microorganisms">
        <title>Genomic Characterization of Arcobacter butzleri Strains Isolated from Various Sources in Lithuania.</title>
        <authorList>
            <person name="Uljanovas D."/>
            <person name="Golz G."/>
            <person name="Fleischmann S."/>
            <person name="Kudirkiene E."/>
            <person name="Kasetiene N."/>
            <person name="Grineviciene A."/>
            <person name="Tamuleviciene E."/>
            <person name="Aksomaitiene J."/>
            <person name="Alter T."/>
            <person name="Malakauskas M."/>
        </authorList>
    </citation>
    <scope>NUCLEOTIDE SEQUENCE</scope>
    <source>
        <strain evidence="1">RCM39</strain>
    </source>
</reference>
<reference evidence="1" key="1">
    <citation type="submission" date="2022-12" db="EMBL/GenBank/DDBJ databases">
        <authorList>
            <person name="Uljanovas D."/>
        </authorList>
    </citation>
    <scope>NUCLEOTIDE SEQUENCE</scope>
    <source>
        <strain evidence="1">RCM39</strain>
    </source>
</reference>
<proteinExistence type="predicted"/>
<dbReference type="AlphaFoldDB" id="A0AAW7PQE3"/>
<protein>
    <recommendedName>
        <fullName evidence="3">GGDEF domain-containing protein</fullName>
    </recommendedName>
</protein>
<dbReference type="RefSeq" id="WP_301344849.1">
    <property type="nucleotide sequence ID" value="NZ_JAPZDB010000010.1"/>
</dbReference>
<evidence type="ECO:0008006" key="3">
    <source>
        <dbReference type="Google" id="ProtNLM"/>
    </source>
</evidence>
<sequence>MNNKQYDVINTFGKDLDIEKIKSLEKNHPYISDKLILDLVNGVDVVARNHHETLKNREGFNRFFGALTGNSKKHQDMINENLIEGLNSCASWFADHDKKLSSLDKRITGVVKNILTHFSNIKEFNKELENSLKRFKESSINRFEKIEKEIKHLKIYTIIDKEITSLEANTKYEIFENMSLKIFLFMDNLFSGELGLLDMTKDDINYLKNKLFILMEKRNINKIDYINLEDIFYTIRKIPDNLEKEAISYISNHQVDFLNMQNTKSVISDLIKISSINDEVFFKKEIKENSKISEFITYENYIDMSIREFI</sequence>
<evidence type="ECO:0000313" key="1">
    <source>
        <dbReference type="EMBL" id="MDN5063209.1"/>
    </source>
</evidence>
<evidence type="ECO:0000313" key="2">
    <source>
        <dbReference type="Proteomes" id="UP001171529"/>
    </source>
</evidence>
<dbReference type="EMBL" id="JAPZDC010000002">
    <property type="protein sequence ID" value="MDN5063209.1"/>
    <property type="molecule type" value="Genomic_DNA"/>
</dbReference>
<comment type="caution">
    <text evidence="1">The sequence shown here is derived from an EMBL/GenBank/DDBJ whole genome shotgun (WGS) entry which is preliminary data.</text>
</comment>
<name>A0AAW7PQE3_9BACT</name>
<accession>A0AAW7PQE3</accession>
<organism evidence="1 2">
    <name type="scientific">Aliarcobacter butzleri</name>
    <dbReference type="NCBI Taxonomy" id="28197"/>
    <lineage>
        <taxon>Bacteria</taxon>
        <taxon>Pseudomonadati</taxon>
        <taxon>Campylobacterota</taxon>
        <taxon>Epsilonproteobacteria</taxon>
        <taxon>Campylobacterales</taxon>
        <taxon>Arcobacteraceae</taxon>
        <taxon>Aliarcobacter</taxon>
    </lineage>
</organism>
<gene>
    <name evidence="1" type="ORF">O8C91_03270</name>
</gene>
<dbReference type="Proteomes" id="UP001171529">
    <property type="component" value="Unassembled WGS sequence"/>
</dbReference>